<keyword evidence="3" id="KW-0804">Transcription</keyword>
<keyword evidence="1" id="KW-0805">Transcription regulation</keyword>
<reference evidence="6 7" key="1">
    <citation type="journal article" date="2020" name="G3 (Bethesda)">
        <title>CeMbio - The Caenorhabditis elegans Microbiome Resource.</title>
        <authorList>
            <person name="Dirksen P."/>
            <person name="Assie A."/>
            <person name="Zimmermann J."/>
            <person name="Zhang F."/>
            <person name="Tietje A.M."/>
            <person name="Marsh S.A."/>
            <person name="Felix M.A."/>
            <person name="Shapira M."/>
            <person name="Kaleta C."/>
            <person name="Schulenburg H."/>
            <person name="Samuel B."/>
        </authorList>
    </citation>
    <scope>NUCLEOTIDE SEQUENCE [LARGE SCALE GENOMIC DNA]</scope>
    <source>
        <strain evidence="6 7">BIGb0172</strain>
    </source>
</reference>
<feature type="domain" description="IclR-ED" evidence="5">
    <location>
        <begin position="80"/>
        <end position="263"/>
    </location>
</feature>
<dbReference type="InterPro" id="IPR036388">
    <property type="entry name" value="WH-like_DNA-bd_sf"/>
</dbReference>
<dbReference type="AlphaFoldDB" id="A0A7G5EGC4"/>
<name>A0A7G5EGC4_9BURK</name>
<dbReference type="Proteomes" id="UP000515240">
    <property type="component" value="Chromosome"/>
</dbReference>
<accession>A0A7G5EGC4</accession>
<dbReference type="InterPro" id="IPR036390">
    <property type="entry name" value="WH_DNA-bd_sf"/>
</dbReference>
<dbReference type="InterPro" id="IPR014757">
    <property type="entry name" value="Tscrpt_reg_IclR_C"/>
</dbReference>
<dbReference type="SMART" id="SM00346">
    <property type="entry name" value="HTH_ICLR"/>
    <property type="match status" value="1"/>
</dbReference>
<dbReference type="PANTHER" id="PTHR30136:SF24">
    <property type="entry name" value="HTH-TYPE TRANSCRIPTIONAL REPRESSOR ALLR"/>
    <property type="match status" value="1"/>
</dbReference>
<dbReference type="SUPFAM" id="SSF55781">
    <property type="entry name" value="GAF domain-like"/>
    <property type="match status" value="1"/>
</dbReference>
<protein>
    <submittedName>
        <fullName evidence="6">IclR family transcriptional regulator</fullName>
    </submittedName>
</protein>
<keyword evidence="7" id="KW-1185">Reference proteome</keyword>
<keyword evidence="2" id="KW-0238">DNA-binding</keyword>
<proteinExistence type="predicted"/>
<dbReference type="Pfam" id="PF01614">
    <property type="entry name" value="IclR_C"/>
    <property type="match status" value="1"/>
</dbReference>
<evidence type="ECO:0000259" key="4">
    <source>
        <dbReference type="PROSITE" id="PS51077"/>
    </source>
</evidence>
<evidence type="ECO:0000313" key="6">
    <source>
        <dbReference type="EMBL" id="QMV73049.1"/>
    </source>
</evidence>
<evidence type="ECO:0000313" key="7">
    <source>
        <dbReference type="Proteomes" id="UP000515240"/>
    </source>
</evidence>
<dbReference type="InterPro" id="IPR050707">
    <property type="entry name" value="HTH_MetabolicPath_Reg"/>
</dbReference>
<dbReference type="GO" id="GO:0045892">
    <property type="term" value="P:negative regulation of DNA-templated transcription"/>
    <property type="evidence" value="ECO:0007669"/>
    <property type="project" value="TreeGrafter"/>
</dbReference>
<feature type="domain" description="HTH iclR-type" evidence="4">
    <location>
        <begin position="17"/>
        <end position="79"/>
    </location>
</feature>
<dbReference type="KEGG" id="cpis:HS961_09450"/>
<evidence type="ECO:0000256" key="1">
    <source>
        <dbReference type="ARBA" id="ARBA00023015"/>
    </source>
</evidence>
<dbReference type="SUPFAM" id="SSF46785">
    <property type="entry name" value="Winged helix' DNA-binding domain"/>
    <property type="match status" value="1"/>
</dbReference>
<evidence type="ECO:0000256" key="3">
    <source>
        <dbReference type="ARBA" id="ARBA00023163"/>
    </source>
</evidence>
<dbReference type="PROSITE" id="PS51078">
    <property type="entry name" value="ICLR_ED"/>
    <property type="match status" value="1"/>
</dbReference>
<evidence type="ECO:0000256" key="2">
    <source>
        <dbReference type="ARBA" id="ARBA00023125"/>
    </source>
</evidence>
<gene>
    <name evidence="6" type="ORF">HS961_09450</name>
</gene>
<evidence type="ECO:0000259" key="5">
    <source>
        <dbReference type="PROSITE" id="PS51078"/>
    </source>
</evidence>
<dbReference type="PROSITE" id="PS51077">
    <property type="entry name" value="HTH_ICLR"/>
    <property type="match status" value="1"/>
</dbReference>
<organism evidence="6 7">
    <name type="scientific">Comamonas piscis</name>
    <dbReference type="NCBI Taxonomy" id="1562974"/>
    <lineage>
        <taxon>Bacteria</taxon>
        <taxon>Pseudomonadati</taxon>
        <taxon>Pseudomonadota</taxon>
        <taxon>Betaproteobacteria</taxon>
        <taxon>Burkholderiales</taxon>
        <taxon>Comamonadaceae</taxon>
        <taxon>Comamonas</taxon>
    </lineage>
</organism>
<dbReference type="GO" id="GO:0003677">
    <property type="term" value="F:DNA binding"/>
    <property type="evidence" value="ECO:0007669"/>
    <property type="project" value="UniProtKB-KW"/>
</dbReference>
<dbReference type="Gene3D" id="3.30.450.40">
    <property type="match status" value="1"/>
</dbReference>
<sequence>MDANMATSSSESSVAGTAAFSKFMRVLQLVADGSEPLGIAEIAKATGFPRPTVHRIVAALQAERMLVEVGSTRCWTLGPRLVQLASRSWSRSGLRMAATQALRDLRDATQETIHFAVPSGHSMVYIEKLESDSAVQMSSRIGTSVNLYSTAVGKAYLAGLPPSDASALMAELVYAPLTAQTVGDAQALQQQLDEVRQRGWSTDAQENEEGIYCFGAAVLGPDGSPVAAISVSTLLFRQREDVQAAYIQPLLRACRAIALQLAQNPNQLHG</sequence>
<dbReference type="GO" id="GO:0003700">
    <property type="term" value="F:DNA-binding transcription factor activity"/>
    <property type="evidence" value="ECO:0007669"/>
    <property type="project" value="TreeGrafter"/>
</dbReference>
<dbReference type="Pfam" id="PF09339">
    <property type="entry name" value="HTH_IclR"/>
    <property type="match status" value="1"/>
</dbReference>
<dbReference type="InterPro" id="IPR029016">
    <property type="entry name" value="GAF-like_dom_sf"/>
</dbReference>
<dbReference type="InterPro" id="IPR005471">
    <property type="entry name" value="Tscrpt_reg_IclR_N"/>
</dbReference>
<dbReference type="Gene3D" id="1.10.10.10">
    <property type="entry name" value="Winged helix-like DNA-binding domain superfamily/Winged helix DNA-binding domain"/>
    <property type="match status" value="1"/>
</dbReference>
<dbReference type="PANTHER" id="PTHR30136">
    <property type="entry name" value="HELIX-TURN-HELIX TRANSCRIPTIONAL REGULATOR, ICLR FAMILY"/>
    <property type="match status" value="1"/>
</dbReference>
<dbReference type="EMBL" id="CP058554">
    <property type="protein sequence ID" value="QMV73049.1"/>
    <property type="molecule type" value="Genomic_DNA"/>
</dbReference>